<sequence length="285" mass="31944">MNFSELPVLMPCAGETLLGIVAQPAEPAPLGLVMVVGGPQYRVGSHRQFVLLARRLAAAGFAVMRFDYRGMGDSSGRRLCFDEVHDDIAVAIDALQRTCPSVQRVVLWGLCDGASAALLFSGQHPDARLAGLCLLNPWVRSDATLARTHIKHYYTNRLFERDFWHRWWTGQYQWRPSLAGLLQTLRNMRAGSGPLQTEPHFQQRMAQAMRQFPGPVLLLLSARDFTAKEFLECAQTDPAWRGVLQRPQVQRVEVPDADHTFSHASWRAEAQDAVLGWLQSLQLTA</sequence>
<dbReference type="RefSeq" id="WP_075585684.1">
    <property type="nucleotide sequence ID" value="NZ_MSYM01000008.1"/>
</dbReference>
<dbReference type="Gene3D" id="3.40.50.1820">
    <property type="entry name" value="alpha/beta hydrolase"/>
    <property type="match status" value="1"/>
</dbReference>
<keyword evidence="2" id="KW-0378">Hydrolase</keyword>
<dbReference type="PANTHER" id="PTHR43194:SF2">
    <property type="entry name" value="PEROXISOMAL MEMBRANE PROTEIN LPX1"/>
    <property type="match status" value="1"/>
</dbReference>
<evidence type="ECO:0000313" key="2">
    <source>
        <dbReference type="EMBL" id="OLP07342.1"/>
    </source>
</evidence>
<dbReference type="AlphaFoldDB" id="A0A1Q8YH63"/>
<keyword evidence="3" id="KW-1185">Reference proteome</keyword>
<feature type="domain" description="Serine aminopeptidase S33" evidence="1">
    <location>
        <begin position="47"/>
        <end position="148"/>
    </location>
</feature>
<evidence type="ECO:0000259" key="1">
    <source>
        <dbReference type="Pfam" id="PF12146"/>
    </source>
</evidence>
<reference evidence="2 3" key="1">
    <citation type="submission" date="2017-01" db="EMBL/GenBank/DDBJ databases">
        <title>Genome sequence of Rhodoferax antarcticus ANT.BR, a psychrophilic purple nonsulfur bacterium from an Antarctic microbial mat.</title>
        <authorList>
            <person name="Baker J."/>
            <person name="Riester C."/>
            <person name="Skinner B."/>
            <person name="Newell A."/>
            <person name="Swingley W."/>
            <person name="Madigan M."/>
            <person name="Jung D."/>
            <person name="Asao M."/>
            <person name="Chen M."/>
            <person name="Loughlin P."/>
            <person name="Pan H."/>
            <person name="Lin S."/>
            <person name="Li N."/>
            <person name="Shaw J."/>
            <person name="Prado M."/>
            <person name="Sherman C."/>
            <person name="Li X."/>
            <person name="Tang J."/>
            <person name="Blankenship R."/>
            <person name="Zhao T."/>
            <person name="Touchman J."/>
            <person name="Sattley M."/>
        </authorList>
    </citation>
    <scope>NUCLEOTIDE SEQUENCE [LARGE SCALE GENOMIC DNA]</scope>
    <source>
        <strain evidence="2 3">ANT.BR</strain>
    </source>
</reference>
<dbReference type="Pfam" id="PF12146">
    <property type="entry name" value="Hydrolase_4"/>
    <property type="match status" value="1"/>
</dbReference>
<protein>
    <submittedName>
        <fullName evidence="2">Putative hydrolase, exosortase system type 1 associated</fullName>
    </submittedName>
</protein>
<accession>A0A1Q8YH63</accession>
<dbReference type="Proteomes" id="UP000185911">
    <property type="component" value="Unassembled WGS sequence"/>
</dbReference>
<dbReference type="InterPro" id="IPR017531">
    <property type="entry name" value="Hydrolase-1_PEP"/>
</dbReference>
<dbReference type="STRING" id="81479.RA876_00555"/>
<dbReference type="InterPro" id="IPR029058">
    <property type="entry name" value="AB_hydrolase_fold"/>
</dbReference>
<dbReference type="InterPro" id="IPR050228">
    <property type="entry name" value="Carboxylesterase_BioH"/>
</dbReference>
<organism evidence="2 3">
    <name type="scientific">Rhodoferax antarcticus ANT.BR</name>
    <dbReference type="NCBI Taxonomy" id="1111071"/>
    <lineage>
        <taxon>Bacteria</taxon>
        <taxon>Pseudomonadati</taxon>
        <taxon>Pseudomonadota</taxon>
        <taxon>Betaproteobacteria</taxon>
        <taxon>Burkholderiales</taxon>
        <taxon>Comamonadaceae</taxon>
        <taxon>Rhodoferax</taxon>
    </lineage>
</organism>
<name>A0A1Q8YH63_9BURK</name>
<dbReference type="PANTHER" id="PTHR43194">
    <property type="entry name" value="HYDROLASE ALPHA/BETA FOLD FAMILY"/>
    <property type="match status" value="1"/>
</dbReference>
<gene>
    <name evidence="2" type="ORF">BLL52_1172</name>
</gene>
<evidence type="ECO:0000313" key="3">
    <source>
        <dbReference type="Proteomes" id="UP000185911"/>
    </source>
</evidence>
<proteinExistence type="predicted"/>
<dbReference type="InterPro" id="IPR022742">
    <property type="entry name" value="Hydrolase_4"/>
</dbReference>
<comment type="caution">
    <text evidence="2">The sequence shown here is derived from an EMBL/GenBank/DDBJ whole genome shotgun (WGS) entry which is preliminary data.</text>
</comment>
<dbReference type="GO" id="GO:0016787">
    <property type="term" value="F:hydrolase activity"/>
    <property type="evidence" value="ECO:0007669"/>
    <property type="project" value="UniProtKB-KW"/>
</dbReference>
<dbReference type="NCBIfam" id="TIGR03100">
    <property type="entry name" value="hydr1_PEP"/>
    <property type="match status" value="1"/>
</dbReference>
<dbReference type="SUPFAM" id="SSF53474">
    <property type="entry name" value="alpha/beta-Hydrolases"/>
    <property type="match status" value="1"/>
</dbReference>
<dbReference type="EMBL" id="MSYM01000008">
    <property type="protein sequence ID" value="OLP07342.1"/>
    <property type="molecule type" value="Genomic_DNA"/>
</dbReference>